<protein>
    <submittedName>
        <fullName evidence="2">Tail fiber domain-containing protein</fullName>
    </submittedName>
</protein>
<comment type="caution">
    <text evidence="2">The sequence shown here is derived from an EMBL/GenBank/DDBJ whole genome shotgun (WGS) entry which is preliminary data.</text>
</comment>
<dbReference type="RefSeq" id="WP_320212198.1">
    <property type="nucleotide sequence ID" value="NZ_JAVIIS010000002.1"/>
</dbReference>
<proteinExistence type="predicted"/>
<evidence type="ECO:0000259" key="1">
    <source>
        <dbReference type="Pfam" id="PF13884"/>
    </source>
</evidence>
<dbReference type="Proteomes" id="UP001272097">
    <property type="component" value="Unassembled WGS sequence"/>
</dbReference>
<feature type="domain" description="Peptidase S74" evidence="1">
    <location>
        <begin position="280"/>
        <end position="328"/>
    </location>
</feature>
<gene>
    <name evidence="2" type="ORF">RFM51_02070</name>
</gene>
<dbReference type="InterPro" id="IPR030392">
    <property type="entry name" value="S74_ICA"/>
</dbReference>
<name>A0ABU4WQQ5_9HYPH</name>
<dbReference type="Pfam" id="PF13884">
    <property type="entry name" value="Peptidase_S74"/>
    <property type="match status" value="1"/>
</dbReference>
<keyword evidence="3" id="KW-1185">Reference proteome</keyword>
<evidence type="ECO:0000313" key="2">
    <source>
        <dbReference type="EMBL" id="MDX8438362.1"/>
    </source>
</evidence>
<reference evidence="2 3" key="1">
    <citation type="submission" date="2023-08" db="EMBL/GenBank/DDBJ databases">
        <title>Implementing the SeqCode for naming new Mesorhizobium species isolated from Vachellia karroo root nodules.</title>
        <authorList>
            <person name="Van Lill M."/>
        </authorList>
    </citation>
    <scope>NUCLEOTIDE SEQUENCE [LARGE SCALE GENOMIC DNA]</scope>
    <source>
        <strain evidence="2 3">VK3E</strain>
    </source>
</reference>
<evidence type="ECO:0000313" key="3">
    <source>
        <dbReference type="Proteomes" id="UP001272097"/>
    </source>
</evidence>
<dbReference type="EMBL" id="JAVIIS010000002">
    <property type="protein sequence ID" value="MDX8438362.1"/>
    <property type="molecule type" value="Genomic_DNA"/>
</dbReference>
<accession>A0ABU4WQQ5</accession>
<sequence>MHAGFKFGLFDRVCCCAPDPPDPPDPKETSAAQTGTNVSTAIANANLGNVNQVTPDGTLTYSQTGTYKQYDPYTGKTYDIPTYTATQTLSQSGQAVKDQSDEAKLNLSKLANSQSAFLNDFLAKPVDLSNDATEARLMDLGMKRLQPALDARRASQEADLINRGIRPGSDAYAQAQNLENQGENDAYNSLLLSGRGQAVQEALAQNSAPINNLTALLSGSQVSQPNFVNANMPTIPTTDNAGIINTNYQQKLNNWQAEANSTSDLFGGLFGLGANLIKYSDRRLKKNIRAIGTFANGLTKYVFEYLWSDAPQIGVMADEVRAHKPYAVKSINGFDIVDYGEALA</sequence>
<organism evidence="2 3">
    <name type="scientific">Mesorhizobium australafricanum</name>
    <dbReference type="NCBI Taxonomy" id="3072311"/>
    <lineage>
        <taxon>Bacteria</taxon>
        <taxon>Pseudomonadati</taxon>
        <taxon>Pseudomonadota</taxon>
        <taxon>Alphaproteobacteria</taxon>
        <taxon>Hyphomicrobiales</taxon>
        <taxon>Phyllobacteriaceae</taxon>
        <taxon>Mesorhizobium</taxon>
    </lineage>
</organism>